<dbReference type="HOGENOM" id="CLU_040933_1_1_9"/>
<comment type="caution">
    <text evidence="2">The sequence shown here is derived from an EMBL/GenBank/DDBJ whole genome shotgun (WGS) entry which is preliminary data.</text>
</comment>
<dbReference type="AlphaFoldDB" id="G5HHL1"/>
<dbReference type="InterPro" id="IPR000257">
    <property type="entry name" value="Uroporphyrinogen_deCOase"/>
</dbReference>
<dbReference type="Gene3D" id="3.20.20.210">
    <property type="match status" value="1"/>
</dbReference>
<dbReference type="InterPro" id="IPR052024">
    <property type="entry name" value="Methanogen_methyltrans"/>
</dbReference>
<dbReference type="GO" id="GO:0006779">
    <property type="term" value="P:porphyrin-containing compound biosynthetic process"/>
    <property type="evidence" value="ECO:0007669"/>
    <property type="project" value="InterPro"/>
</dbReference>
<dbReference type="SUPFAM" id="SSF51726">
    <property type="entry name" value="UROD/MetE-like"/>
    <property type="match status" value="1"/>
</dbReference>
<dbReference type="PATRIC" id="fig|742733.3.peg.2126"/>
<sequence>MMTKKERVIAAIQQKEVDGIPSGFSLHFPEDKKRGEAAVKAHLDFFRETDGDICKIMNENLIPAFGTIHTPDDYDRLIPKMTMNDEFMEHQMEVTREILAGCGKDVFTMGTLHGICASGIHPIEQAGVNYFAARQMQVDFLRWDEKKMLSAMERITDVLCDLAKSYIEAGLDSVYFASLGGETCFFTDEEFEKWIKPFDLRIMKAIKDAGGYCFLHICKDGLNMERYRCYAPYADVVNWGVFEVPYDMEEGRELFGGKTLMGGLPNRHGVLVDGTHEQVEEEVKRVIADFGRKGLILGADCTLATEQDLEKVKQAVKTARSC</sequence>
<protein>
    <recommendedName>
        <fullName evidence="1">Uroporphyrinogen decarboxylase (URO-D) domain-containing protein</fullName>
    </recommendedName>
</protein>
<evidence type="ECO:0000259" key="1">
    <source>
        <dbReference type="Pfam" id="PF01208"/>
    </source>
</evidence>
<reference evidence="2 3" key="1">
    <citation type="submission" date="2011-08" db="EMBL/GenBank/DDBJ databases">
        <title>The Genome Sequence of Clostridium citroniae WAL-17108.</title>
        <authorList>
            <consortium name="The Broad Institute Genome Sequencing Platform"/>
            <person name="Earl A."/>
            <person name="Ward D."/>
            <person name="Feldgarden M."/>
            <person name="Gevers D."/>
            <person name="Finegold S.M."/>
            <person name="Summanen P.H."/>
            <person name="Molitoris D.R."/>
            <person name="Vaisanen M.L."/>
            <person name="Daigneault M."/>
            <person name="Allen-Vercoe E."/>
            <person name="Young S.K."/>
            <person name="Zeng Q."/>
            <person name="Gargeya S."/>
            <person name="Fitzgerald M."/>
            <person name="Haas B."/>
            <person name="Abouelleil A."/>
            <person name="Alvarado L."/>
            <person name="Arachchi H.M."/>
            <person name="Berlin A."/>
            <person name="Brown A."/>
            <person name="Chapman S.B."/>
            <person name="Chen Z."/>
            <person name="Dunbar C."/>
            <person name="Freedman E."/>
            <person name="Gearin G."/>
            <person name="Gellesch M."/>
            <person name="Goldberg J."/>
            <person name="Griggs A."/>
            <person name="Gujja S."/>
            <person name="Heiman D."/>
            <person name="Howarth C."/>
            <person name="Larson L."/>
            <person name="Lui A."/>
            <person name="MacDonald P.J.P."/>
            <person name="Montmayeur A."/>
            <person name="Murphy C."/>
            <person name="Neiman D."/>
            <person name="Pearson M."/>
            <person name="Priest M."/>
            <person name="Roberts A."/>
            <person name="Saif S."/>
            <person name="Shea T."/>
            <person name="Shenoy N."/>
            <person name="Sisk P."/>
            <person name="Stolte C."/>
            <person name="Sykes S."/>
            <person name="Wortman J."/>
            <person name="Nusbaum C."/>
            <person name="Birren B."/>
        </authorList>
    </citation>
    <scope>NUCLEOTIDE SEQUENCE [LARGE SCALE GENOMIC DNA]</scope>
    <source>
        <strain evidence="2 3">WAL-17108</strain>
    </source>
</reference>
<dbReference type="Proteomes" id="UP000003763">
    <property type="component" value="Unassembled WGS sequence"/>
</dbReference>
<evidence type="ECO:0000313" key="3">
    <source>
        <dbReference type="Proteomes" id="UP000003763"/>
    </source>
</evidence>
<proteinExistence type="predicted"/>
<evidence type="ECO:0000313" key="2">
    <source>
        <dbReference type="EMBL" id="EHE98852.1"/>
    </source>
</evidence>
<dbReference type="Pfam" id="PF01208">
    <property type="entry name" value="URO-D"/>
    <property type="match status" value="1"/>
</dbReference>
<organism evidence="2 3">
    <name type="scientific">[Clostridium] citroniae WAL-17108</name>
    <dbReference type="NCBI Taxonomy" id="742733"/>
    <lineage>
        <taxon>Bacteria</taxon>
        <taxon>Bacillati</taxon>
        <taxon>Bacillota</taxon>
        <taxon>Clostridia</taxon>
        <taxon>Lachnospirales</taxon>
        <taxon>Lachnospiraceae</taxon>
        <taxon>Enterocloster</taxon>
    </lineage>
</organism>
<name>G5HHL1_9FIRM</name>
<gene>
    <name evidence="2" type="ORF">HMPREF9469_02051</name>
</gene>
<feature type="domain" description="Uroporphyrinogen decarboxylase (URO-D)" evidence="1">
    <location>
        <begin position="58"/>
        <end position="321"/>
    </location>
</feature>
<dbReference type="eggNOG" id="COG0407">
    <property type="taxonomic scope" value="Bacteria"/>
</dbReference>
<dbReference type="EMBL" id="ADLJ01000015">
    <property type="protein sequence ID" value="EHE98852.1"/>
    <property type="molecule type" value="Genomic_DNA"/>
</dbReference>
<dbReference type="InterPro" id="IPR038071">
    <property type="entry name" value="UROD/MetE-like_sf"/>
</dbReference>
<accession>G5HHL1</accession>
<dbReference type="PANTHER" id="PTHR47099">
    <property type="entry name" value="METHYLCOBAMIDE:COM METHYLTRANSFERASE MTBA"/>
    <property type="match status" value="1"/>
</dbReference>
<dbReference type="GO" id="GO:0004853">
    <property type="term" value="F:uroporphyrinogen decarboxylase activity"/>
    <property type="evidence" value="ECO:0007669"/>
    <property type="project" value="InterPro"/>
</dbReference>
<dbReference type="PANTHER" id="PTHR47099:SF1">
    <property type="entry name" value="METHYLCOBAMIDE:COM METHYLTRANSFERASE MTBA"/>
    <property type="match status" value="1"/>
</dbReference>